<proteinExistence type="predicted"/>
<keyword evidence="7" id="KW-1185">Reference proteome</keyword>
<evidence type="ECO:0000256" key="2">
    <source>
        <dbReference type="ARBA" id="ARBA00022692"/>
    </source>
</evidence>
<feature type="domain" description="G-protein coupled receptors family 1 profile" evidence="6">
    <location>
        <begin position="45"/>
        <end position="166"/>
    </location>
</feature>
<dbReference type="WBParaSite" id="Hba_02144">
    <property type="protein sequence ID" value="Hba_02144"/>
    <property type="gene ID" value="Hba_02144"/>
</dbReference>
<dbReference type="InterPro" id="IPR000276">
    <property type="entry name" value="GPCR_Rhodpsn"/>
</dbReference>
<dbReference type="InterPro" id="IPR017452">
    <property type="entry name" value="GPCR_Rhodpsn_7TM"/>
</dbReference>
<dbReference type="SUPFAM" id="SSF81321">
    <property type="entry name" value="Family A G protein-coupled receptor-like"/>
    <property type="match status" value="1"/>
</dbReference>
<dbReference type="AlphaFoldDB" id="A0A1I7WBQ7"/>
<dbReference type="Gene3D" id="1.20.1070.10">
    <property type="entry name" value="Rhodopsin 7-helix transmembrane proteins"/>
    <property type="match status" value="1"/>
</dbReference>
<dbReference type="GO" id="GO:0016020">
    <property type="term" value="C:membrane"/>
    <property type="evidence" value="ECO:0007669"/>
    <property type="project" value="UniProtKB-SubCell"/>
</dbReference>
<accession>A0A1I7WBQ7</accession>
<sequence>MRTRDVTEICEVDTVLGMDAEDDTPIIFDLARAWPRDHRYLGNNAFHRAMLIMESSSPSGGSGREVLYIHSRAVFLITSSWILGTAVAILPLLNVFGFAGTEPSFHEVEDECHFTKVVDYRYLIYVIFVGTILAPTGLIVFCYVSIYSRIRKEELQVRSLWYTVTF</sequence>
<organism evidence="7 8">
    <name type="scientific">Heterorhabditis bacteriophora</name>
    <name type="common">Entomopathogenic nematode worm</name>
    <dbReference type="NCBI Taxonomy" id="37862"/>
    <lineage>
        <taxon>Eukaryota</taxon>
        <taxon>Metazoa</taxon>
        <taxon>Ecdysozoa</taxon>
        <taxon>Nematoda</taxon>
        <taxon>Chromadorea</taxon>
        <taxon>Rhabditida</taxon>
        <taxon>Rhabditina</taxon>
        <taxon>Rhabditomorpha</taxon>
        <taxon>Strongyloidea</taxon>
        <taxon>Heterorhabditidae</taxon>
        <taxon>Heterorhabditis</taxon>
    </lineage>
</organism>
<reference evidence="8" key="1">
    <citation type="submission" date="2016-11" db="UniProtKB">
        <authorList>
            <consortium name="WormBaseParasite"/>
        </authorList>
    </citation>
    <scope>IDENTIFICATION</scope>
</reference>
<feature type="transmembrane region" description="Helical" evidence="5">
    <location>
        <begin position="73"/>
        <end position="93"/>
    </location>
</feature>
<evidence type="ECO:0000256" key="1">
    <source>
        <dbReference type="ARBA" id="ARBA00004370"/>
    </source>
</evidence>
<feature type="transmembrane region" description="Helical" evidence="5">
    <location>
        <begin position="122"/>
        <end position="146"/>
    </location>
</feature>
<dbReference type="Pfam" id="PF00001">
    <property type="entry name" value="7tm_1"/>
    <property type="match status" value="1"/>
</dbReference>
<evidence type="ECO:0000313" key="7">
    <source>
        <dbReference type="Proteomes" id="UP000095283"/>
    </source>
</evidence>
<name>A0A1I7WBQ7_HETBA</name>
<dbReference type="Proteomes" id="UP000095283">
    <property type="component" value="Unplaced"/>
</dbReference>
<dbReference type="PROSITE" id="PS50262">
    <property type="entry name" value="G_PROTEIN_RECEP_F1_2"/>
    <property type="match status" value="1"/>
</dbReference>
<evidence type="ECO:0000256" key="4">
    <source>
        <dbReference type="ARBA" id="ARBA00023136"/>
    </source>
</evidence>
<evidence type="ECO:0000259" key="6">
    <source>
        <dbReference type="PROSITE" id="PS50262"/>
    </source>
</evidence>
<keyword evidence="2 5" id="KW-0812">Transmembrane</keyword>
<keyword evidence="3 5" id="KW-1133">Transmembrane helix</keyword>
<evidence type="ECO:0000313" key="8">
    <source>
        <dbReference type="WBParaSite" id="Hba_02144"/>
    </source>
</evidence>
<evidence type="ECO:0000256" key="3">
    <source>
        <dbReference type="ARBA" id="ARBA00022989"/>
    </source>
</evidence>
<comment type="subcellular location">
    <subcellularLocation>
        <location evidence="1">Membrane</location>
    </subcellularLocation>
</comment>
<evidence type="ECO:0000256" key="5">
    <source>
        <dbReference type="SAM" id="Phobius"/>
    </source>
</evidence>
<keyword evidence="4 5" id="KW-0472">Membrane</keyword>
<protein>
    <submittedName>
        <fullName evidence="8">G_PROTEIN_RECEP_F1_2 domain-containing protein</fullName>
    </submittedName>
</protein>
<dbReference type="GO" id="GO:0004930">
    <property type="term" value="F:G protein-coupled receptor activity"/>
    <property type="evidence" value="ECO:0007669"/>
    <property type="project" value="InterPro"/>
</dbReference>